<reference evidence="3" key="4">
    <citation type="journal article" date="2015" name="G3 (Bethesda)">
        <title>Genome sequences of three phytopathogenic species of the Magnaporthaceae family of fungi.</title>
        <authorList>
            <person name="Okagaki L.H."/>
            <person name="Nunes C.C."/>
            <person name="Sailsbery J."/>
            <person name="Clay B."/>
            <person name="Brown D."/>
            <person name="John T."/>
            <person name="Oh Y."/>
            <person name="Young N."/>
            <person name="Fitzgerald M."/>
            <person name="Haas B.J."/>
            <person name="Zeng Q."/>
            <person name="Young S."/>
            <person name="Adiconis X."/>
            <person name="Fan L."/>
            <person name="Levin J.Z."/>
            <person name="Mitchell T.K."/>
            <person name="Okubara P.A."/>
            <person name="Farman M.L."/>
            <person name="Kohn L.M."/>
            <person name="Birren B."/>
            <person name="Ma L.-J."/>
            <person name="Dean R.A."/>
        </authorList>
    </citation>
    <scope>NUCLEOTIDE SEQUENCE</scope>
    <source>
        <strain evidence="3">ATCC 64411 / 73-15</strain>
    </source>
</reference>
<dbReference type="eggNOG" id="ENOG502SYKH">
    <property type="taxonomic scope" value="Eukaryota"/>
</dbReference>
<proteinExistence type="predicted"/>
<sequence>MDFSGNKNNNTMASGQPAAGTEKSDMGDKAFDFAAKKAGHPVDRNTGEKVTDAARGAYEKVTGKQVNPKVSN</sequence>
<organism evidence="3 4">
    <name type="scientific">Magnaporthiopsis poae (strain ATCC 64411 / 73-15)</name>
    <name type="common">Kentucky bluegrass fungus</name>
    <name type="synonym">Magnaporthe poae</name>
    <dbReference type="NCBI Taxonomy" id="644358"/>
    <lineage>
        <taxon>Eukaryota</taxon>
        <taxon>Fungi</taxon>
        <taxon>Dikarya</taxon>
        <taxon>Ascomycota</taxon>
        <taxon>Pezizomycotina</taxon>
        <taxon>Sordariomycetes</taxon>
        <taxon>Sordariomycetidae</taxon>
        <taxon>Magnaporthales</taxon>
        <taxon>Magnaporthaceae</taxon>
        <taxon>Magnaporthiopsis</taxon>
    </lineage>
</organism>
<reference evidence="2" key="3">
    <citation type="submission" date="2011-03" db="EMBL/GenBank/DDBJ databases">
        <title>Annotation of Magnaporthe poae ATCC 64411.</title>
        <authorList>
            <person name="Ma L.-J."/>
            <person name="Dead R."/>
            <person name="Young S.K."/>
            <person name="Zeng Q."/>
            <person name="Gargeya S."/>
            <person name="Fitzgerald M."/>
            <person name="Haas B."/>
            <person name="Abouelleil A."/>
            <person name="Alvarado L."/>
            <person name="Arachchi H.M."/>
            <person name="Berlin A."/>
            <person name="Brown A."/>
            <person name="Chapman S.B."/>
            <person name="Chen Z."/>
            <person name="Dunbar C."/>
            <person name="Freedman E."/>
            <person name="Gearin G."/>
            <person name="Gellesch M."/>
            <person name="Goldberg J."/>
            <person name="Griggs A."/>
            <person name="Gujja S."/>
            <person name="Heiman D."/>
            <person name="Howarth C."/>
            <person name="Larson L."/>
            <person name="Lui A."/>
            <person name="MacDonald P.J.P."/>
            <person name="Mehta T."/>
            <person name="Montmayeur A."/>
            <person name="Murphy C."/>
            <person name="Neiman D."/>
            <person name="Pearson M."/>
            <person name="Priest M."/>
            <person name="Roberts A."/>
            <person name="Saif S."/>
            <person name="Shea T."/>
            <person name="Shenoy N."/>
            <person name="Sisk P."/>
            <person name="Stolte C."/>
            <person name="Sykes S."/>
            <person name="Yandava C."/>
            <person name="Wortman J."/>
            <person name="Nusbaum C."/>
            <person name="Birren B."/>
        </authorList>
    </citation>
    <scope>NUCLEOTIDE SEQUENCE</scope>
    <source>
        <strain evidence="2">ATCC 64411</strain>
    </source>
</reference>
<dbReference type="OMA" id="RGMYESA"/>
<feature type="compositionally biased region" description="Polar residues" evidence="1">
    <location>
        <begin position="1"/>
        <end position="14"/>
    </location>
</feature>
<feature type="compositionally biased region" description="Basic and acidic residues" evidence="1">
    <location>
        <begin position="22"/>
        <end position="62"/>
    </location>
</feature>
<reference evidence="4" key="1">
    <citation type="submission" date="2010-05" db="EMBL/GenBank/DDBJ databases">
        <title>The genome sequence of Magnaporthe poae strain ATCC 64411.</title>
        <authorList>
            <person name="Ma L.-J."/>
            <person name="Dead R."/>
            <person name="Young S."/>
            <person name="Zeng Q."/>
            <person name="Koehrsen M."/>
            <person name="Alvarado L."/>
            <person name="Berlin A."/>
            <person name="Chapman S.B."/>
            <person name="Chen Z."/>
            <person name="Freedman E."/>
            <person name="Gellesch M."/>
            <person name="Goldberg J."/>
            <person name="Griggs A."/>
            <person name="Gujja S."/>
            <person name="Heilman E.R."/>
            <person name="Heiman D."/>
            <person name="Hepburn T."/>
            <person name="Howarth C."/>
            <person name="Jen D."/>
            <person name="Larson L."/>
            <person name="Mehta T."/>
            <person name="Neiman D."/>
            <person name="Pearson M."/>
            <person name="Roberts A."/>
            <person name="Saif S."/>
            <person name="Shea T."/>
            <person name="Shenoy N."/>
            <person name="Sisk P."/>
            <person name="Stolte C."/>
            <person name="Sykes S."/>
            <person name="Walk T."/>
            <person name="White J."/>
            <person name="Yandava C."/>
            <person name="Haas B."/>
            <person name="Nusbaum C."/>
            <person name="Birren B."/>
        </authorList>
    </citation>
    <scope>NUCLEOTIDE SEQUENCE [LARGE SCALE GENOMIC DNA]</scope>
    <source>
        <strain evidence="4">ATCC 64411 / 73-15</strain>
    </source>
</reference>
<dbReference type="EMBL" id="GL876976">
    <property type="protein sequence ID" value="KLU90876.1"/>
    <property type="molecule type" value="Genomic_DNA"/>
</dbReference>
<dbReference type="EMBL" id="ADBL01002400">
    <property type="status" value="NOT_ANNOTATED_CDS"/>
    <property type="molecule type" value="Genomic_DNA"/>
</dbReference>
<dbReference type="EnsemblFungi" id="MAPG_09401T0">
    <property type="protein sequence ID" value="MAPG_09401T0"/>
    <property type="gene ID" value="MAPG_09401"/>
</dbReference>
<evidence type="ECO:0000313" key="3">
    <source>
        <dbReference type="EnsemblFungi" id="MAPG_09401T0"/>
    </source>
</evidence>
<dbReference type="AlphaFoldDB" id="A0A0C4E9V1"/>
<protein>
    <submittedName>
        <fullName evidence="2 3">Uncharacterized protein</fullName>
    </submittedName>
</protein>
<reference evidence="2" key="2">
    <citation type="submission" date="2010-05" db="EMBL/GenBank/DDBJ databases">
        <title>The Genome Sequence of Magnaporthe poae strain ATCC 64411.</title>
        <authorList>
            <consortium name="The Broad Institute Genome Sequencing Platform"/>
            <consortium name="Broad Institute Genome Sequencing Center for Infectious Disease"/>
            <person name="Ma L.-J."/>
            <person name="Dead R."/>
            <person name="Young S."/>
            <person name="Zeng Q."/>
            <person name="Koehrsen M."/>
            <person name="Alvarado L."/>
            <person name="Berlin A."/>
            <person name="Chapman S.B."/>
            <person name="Chen Z."/>
            <person name="Freedman E."/>
            <person name="Gellesch M."/>
            <person name="Goldberg J."/>
            <person name="Griggs A."/>
            <person name="Gujja S."/>
            <person name="Heilman E.R."/>
            <person name="Heiman D."/>
            <person name="Hepburn T."/>
            <person name="Howarth C."/>
            <person name="Jen D."/>
            <person name="Larson L."/>
            <person name="Mehta T."/>
            <person name="Neiman D."/>
            <person name="Pearson M."/>
            <person name="Roberts A."/>
            <person name="Saif S."/>
            <person name="Shea T."/>
            <person name="Shenoy N."/>
            <person name="Sisk P."/>
            <person name="Stolte C."/>
            <person name="Sykes S."/>
            <person name="Walk T."/>
            <person name="White J."/>
            <person name="Yandava C."/>
            <person name="Haas B."/>
            <person name="Nusbaum C."/>
            <person name="Birren B."/>
        </authorList>
    </citation>
    <scope>NUCLEOTIDE SEQUENCE</scope>
    <source>
        <strain evidence="2">ATCC 64411</strain>
    </source>
</reference>
<evidence type="ECO:0000256" key="1">
    <source>
        <dbReference type="SAM" id="MobiDB-lite"/>
    </source>
</evidence>
<dbReference type="VEuPathDB" id="FungiDB:MAPG_09401"/>
<evidence type="ECO:0000313" key="4">
    <source>
        <dbReference type="Proteomes" id="UP000011715"/>
    </source>
</evidence>
<gene>
    <name evidence="2" type="ORF">MAPG_09401</name>
</gene>
<name>A0A0C4E9V1_MAGP6</name>
<dbReference type="OrthoDB" id="3050608at2759"/>
<dbReference type="Proteomes" id="UP000011715">
    <property type="component" value="Unassembled WGS sequence"/>
</dbReference>
<evidence type="ECO:0000313" key="2">
    <source>
        <dbReference type="EMBL" id="KLU90876.1"/>
    </source>
</evidence>
<keyword evidence="4" id="KW-1185">Reference proteome</keyword>
<accession>A0A0C4E9V1</accession>
<reference evidence="3" key="5">
    <citation type="submission" date="2015-06" db="UniProtKB">
        <authorList>
            <consortium name="EnsemblFungi"/>
        </authorList>
    </citation>
    <scope>IDENTIFICATION</scope>
    <source>
        <strain evidence="3">ATCC 64411</strain>
    </source>
</reference>
<feature type="region of interest" description="Disordered" evidence="1">
    <location>
        <begin position="1"/>
        <end position="72"/>
    </location>
</feature>